<accession>I0AFQ5</accession>
<evidence type="ECO:0000313" key="3">
    <source>
        <dbReference type="Proteomes" id="UP000007394"/>
    </source>
</evidence>
<evidence type="ECO:0000313" key="2">
    <source>
        <dbReference type="EMBL" id="AFH47812.1"/>
    </source>
</evidence>
<dbReference type="HOGENOM" id="CLU_2046466_0_0_10"/>
<evidence type="ECO:0000256" key="1">
    <source>
        <dbReference type="SAM" id="Coils"/>
    </source>
</evidence>
<name>I0AFQ5_IGNAJ</name>
<keyword evidence="3" id="KW-1185">Reference proteome</keyword>
<gene>
    <name evidence="2" type="ordered locus">IALB_0098</name>
</gene>
<dbReference type="RefSeq" id="WP_014558972.1">
    <property type="nucleotide sequence ID" value="NC_017464.1"/>
</dbReference>
<dbReference type="STRING" id="945713.IALB_0098"/>
<dbReference type="EMBL" id="CP003418">
    <property type="protein sequence ID" value="AFH47812.1"/>
    <property type="molecule type" value="Genomic_DNA"/>
</dbReference>
<feature type="coiled-coil region" evidence="1">
    <location>
        <begin position="58"/>
        <end position="85"/>
    </location>
</feature>
<organism evidence="2 3">
    <name type="scientific">Ignavibacterium album (strain DSM 19864 / JCM 16511 / NBRC 101810 / Mat9-16)</name>
    <dbReference type="NCBI Taxonomy" id="945713"/>
    <lineage>
        <taxon>Bacteria</taxon>
        <taxon>Pseudomonadati</taxon>
        <taxon>Ignavibacteriota</taxon>
        <taxon>Ignavibacteria</taxon>
        <taxon>Ignavibacteriales</taxon>
        <taxon>Ignavibacteriaceae</taxon>
        <taxon>Ignavibacterium</taxon>
    </lineage>
</organism>
<sequence>MKALKLYAKYYKKLKAMDEILKDLHPLALRELKKYPEGKADFEGVEFHITKKVEKKFDEFIETELKEMRDKINQLKQEAEEKGRVILNERETFDAYIPRSSKDQVLAGIPDYRKYFAIGG</sequence>
<dbReference type="AlphaFoldDB" id="I0AFQ5"/>
<reference evidence="2 3" key="1">
    <citation type="journal article" date="2012" name="Front. Microbiol.">
        <title>Complete genome of Ignavibacterium album, a metabolically versatile, flagellated, facultative anaerobe from the phylum Chlorobi.</title>
        <authorList>
            <person name="Liu Z."/>
            <person name="Frigaard N.-U."/>
            <person name="Vogl K."/>
            <person name="Iino T."/>
            <person name="Ohkuma M."/>
            <person name="Overmann J."/>
            <person name="Bryant D.A."/>
        </authorList>
    </citation>
    <scope>NUCLEOTIDE SEQUENCE [LARGE SCALE GENOMIC DNA]</scope>
    <source>
        <strain evidence="3">DSM 19864 / JCM 16511 / NBRC 101810 / Mat9-16</strain>
    </source>
</reference>
<dbReference type="Proteomes" id="UP000007394">
    <property type="component" value="Chromosome"/>
</dbReference>
<keyword evidence="1" id="KW-0175">Coiled coil</keyword>
<protein>
    <submittedName>
        <fullName evidence="2">Uncharacterized protein</fullName>
    </submittedName>
</protein>
<dbReference type="KEGG" id="ial:IALB_0098"/>
<proteinExistence type="predicted"/>